<evidence type="ECO:0000313" key="6">
    <source>
        <dbReference type="EMBL" id="MBZ2387680.1"/>
    </source>
</evidence>
<sequence length="372" mass="43328">MKGYELPIEIVIRRLGFKNSKNLIYYSEFNDYDYNHHISKIVHEIKPYAIYFIDGNPFILFFDNLFDEVSFKTISKQVWNAQIPVAMLCDDQTVKIYNGFSLNLTSYFLEMATEIPLDTCSVATEFSYLEITNPIFWEKFSKGFSNNKLNNYLLANITYLTEELKNTYHIGFATKLVLRLIFIRFLIDRGVDLAYENFSADIEQSKNELMKYLRNKSSIYNLFKYLKSKFNGNLFDLGNEIECPELTQDVFNMLADFLSGTISMNDGQLSLFALYDFNIIPVELISNIYEILLGREARAKDNAFYTPNFLVEYILDKTTLGFLKEHNKYTILDPACGFRVIIVIEANSYVNIRSSRLLPKFKTQKINSWCAA</sequence>
<dbReference type="PANTHER" id="PTHR33841">
    <property type="entry name" value="DNA METHYLTRANSFERASE YEEA-RELATED"/>
    <property type="match status" value="1"/>
</dbReference>
<dbReference type="Proteomes" id="UP000734271">
    <property type="component" value="Unassembled WGS sequence"/>
</dbReference>
<dbReference type="RefSeq" id="WP_223420566.1">
    <property type="nucleotide sequence ID" value="NZ_JAIPME010000002.1"/>
</dbReference>
<evidence type="ECO:0000256" key="3">
    <source>
        <dbReference type="ARBA" id="ARBA00022679"/>
    </source>
</evidence>
<comment type="caution">
    <text evidence="6">The sequence shown here is derived from an EMBL/GenBank/DDBJ whole genome shotgun (WGS) entry which is preliminary data.</text>
</comment>
<dbReference type="EC" id="2.1.1.72" evidence="1"/>
<dbReference type="InterPro" id="IPR003356">
    <property type="entry name" value="DNA_methylase_A-5"/>
</dbReference>
<reference evidence="6 7" key="1">
    <citation type="submission" date="2021-08" db="EMBL/GenBank/DDBJ databases">
        <title>FDA dAtabase for Regulatory Grade micrObial Sequences (FDA-ARGOS): Supporting development and validation of Infectious Disease Dx tests.</title>
        <authorList>
            <person name="Sproer C."/>
            <person name="Gronow S."/>
            <person name="Severitt S."/>
            <person name="Schroder I."/>
            <person name="Tallon L."/>
            <person name="Sadzewicz L."/>
            <person name="Zhao X."/>
            <person name="Boylan J."/>
            <person name="Ott S."/>
            <person name="Bowen H."/>
            <person name="Vavikolanu K."/>
            <person name="Hazen T."/>
            <person name="Aluvathingal J."/>
            <person name="Nadendla S."/>
            <person name="Lowell S."/>
            <person name="Myers T."/>
            <person name="Yan Y."/>
            <person name="Sichtig H."/>
        </authorList>
    </citation>
    <scope>NUCLEOTIDE SEQUENCE [LARGE SCALE GENOMIC DNA]</scope>
    <source>
        <strain evidence="6 7">FDAARGOS_1460</strain>
    </source>
</reference>
<gene>
    <name evidence="6" type="ORF">K8P03_10370</name>
</gene>
<dbReference type="GO" id="GO:0032259">
    <property type="term" value="P:methylation"/>
    <property type="evidence" value="ECO:0007669"/>
    <property type="project" value="UniProtKB-KW"/>
</dbReference>
<dbReference type="Gene3D" id="3.40.50.150">
    <property type="entry name" value="Vaccinia Virus protein VP39"/>
    <property type="match status" value="1"/>
</dbReference>
<protein>
    <recommendedName>
        <fullName evidence="1">site-specific DNA-methyltransferase (adenine-specific)</fullName>
        <ecNumber evidence="1">2.1.1.72</ecNumber>
    </recommendedName>
</protein>
<evidence type="ECO:0000256" key="1">
    <source>
        <dbReference type="ARBA" id="ARBA00011900"/>
    </source>
</evidence>
<organism evidence="6 7">
    <name type="scientific">Anaerococcus murdochii</name>
    <dbReference type="NCBI Taxonomy" id="411577"/>
    <lineage>
        <taxon>Bacteria</taxon>
        <taxon>Bacillati</taxon>
        <taxon>Bacillota</taxon>
        <taxon>Tissierellia</taxon>
        <taxon>Tissierellales</taxon>
        <taxon>Peptoniphilaceae</taxon>
        <taxon>Anaerococcus</taxon>
    </lineage>
</organism>
<dbReference type="EMBL" id="JAIPME010000002">
    <property type="protein sequence ID" value="MBZ2387680.1"/>
    <property type="molecule type" value="Genomic_DNA"/>
</dbReference>
<name>A0ABS7T1M0_9FIRM</name>
<comment type="catalytic activity">
    <reaction evidence="4">
        <text>a 2'-deoxyadenosine in DNA + S-adenosyl-L-methionine = an N(6)-methyl-2'-deoxyadenosine in DNA + S-adenosyl-L-homocysteine + H(+)</text>
        <dbReference type="Rhea" id="RHEA:15197"/>
        <dbReference type="Rhea" id="RHEA-COMP:12418"/>
        <dbReference type="Rhea" id="RHEA-COMP:12419"/>
        <dbReference type="ChEBI" id="CHEBI:15378"/>
        <dbReference type="ChEBI" id="CHEBI:57856"/>
        <dbReference type="ChEBI" id="CHEBI:59789"/>
        <dbReference type="ChEBI" id="CHEBI:90615"/>
        <dbReference type="ChEBI" id="CHEBI:90616"/>
        <dbReference type="EC" id="2.1.1.72"/>
    </reaction>
</comment>
<evidence type="ECO:0000313" key="7">
    <source>
        <dbReference type="Proteomes" id="UP000734271"/>
    </source>
</evidence>
<dbReference type="GO" id="GO:0008168">
    <property type="term" value="F:methyltransferase activity"/>
    <property type="evidence" value="ECO:0007669"/>
    <property type="project" value="UniProtKB-KW"/>
</dbReference>
<keyword evidence="3" id="KW-0808">Transferase</keyword>
<dbReference type="InterPro" id="IPR050953">
    <property type="entry name" value="N4_N6_ade-DNA_methylase"/>
</dbReference>
<dbReference type="Pfam" id="PF02384">
    <property type="entry name" value="N6_Mtase"/>
    <property type="match status" value="1"/>
</dbReference>
<evidence type="ECO:0000259" key="5">
    <source>
        <dbReference type="Pfam" id="PF02384"/>
    </source>
</evidence>
<dbReference type="SUPFAM" id="SSF53335">
    <property type="entry name" value="S-adenosyl-L-methionine-dependent methyltransferases"/>
    <property type="match status" value="1"/>
</dbReference>
<feature type="domain" description="DNA methylase adenine-specific" evidence="5">
    <location>
        <begin position="284"/>
        <end position="350"/>
    </location>
</feature>
<accession>A0ABS7T1M0</accession>
<proteinExistence type="predicted"/>
<dbReference type="InterPro" id="IPR029063">
    <property type="entry name" value="SAM-dependent_MTases_sf"/>
</dbReference>
<evidence type="ECO:0000256" key="2">
    <source>
        <dbReference type="ARBA" id="ARBA00022603"/>
    </source>
</evidence>
<keyword evidence="2 6" id="KW-0489">Methyltransferase</keyword>
<keyword evidence="7" id="KW-1185">Reference proteome</keyword>
<evidence type="ECO:0000256" key="4">
    <source>
        <dbReference type="ARBA" id="ARBA00047942"/>
    </source>
</evidence>
<dbReference type="PANTHER" id="PTHR33841:SF1">
    <property type="entry name" value="DNA METHYLTRANSFERASE A"/>
    <property type="match status" value="1"/>
</dbReference>